<keyword evidence="3" id="KW-1185">Reference proteome</keyword>
<evidence type="ECO:0000313" key="2">
    <source>
        <dbReference type="EMBL" id="TNV73588.1"/>
    </source>
</evidence>
<reference evidence="2" key="1">
    <citation type="submission" date="2019-06" db="EMBL/GenBank/DDBJ databases">
        <authorList>
            <person name="Zheng W."/>
        </authorList>
    </citation>
    <scope>NUCLEOTIDE SEQUENCE</scope>
    <source>
        <strain evidence="2">QDHG01</strain>
    </source>
</reference>
<accession>A0A8J8NEZ8</accession>
<dbReference type="EMBL" id="RRYP01018561">
    <property type="protein sequence ID" value="TNV73588.1"/>
    <property type="molecule type" value="Genomic_DNA"/>
</dbReference>
<proteinExistence type="predicted"/>
<feature type="signal peptide" evidence="1">
    <location>
        <begin position="1"/>
        <end position="16"/>
    </location>
</feature>
<dbReference type="Proteomes" id="UP000785679">
    <property type="component" value="Unassembled WGS sequence"/>
</dbReference>
<keyword evidence="1" id="KW-0732">Signal</keyword>
<name>A0A8J8NEZ8_HALGN</name>
<comment type="caution">
    <text evidence="2">The sequence shown here is derived from an EMBL/GenBank/DDBJ whole genome shotgun (WGS) entry which is preliminary data.</text>
</comment>
<feature type="chain" id="PRO_5035172153" evidence="1">
    <location>
        <begin position="17"/>
        <end position="98"/>
    </location>
</feature>
<organism evidence="2 3">
    <name type="scientific">Halteria grandinella</name>
    <dbReference type="NCBI Taxonomy" id="5974"/>
    <lineage>
        <taxon>Eukaryota</taxon>
        <taxon>Sar</taxon>
        <taxon>Alveolata</taxon>
        <taxon>Ciliophora</taxon>
        <taxon>Intramacronucleata</taxon>
        <taxon>Spirotrichea</taxon>
        <taxon>Stichotrichia</taxon>
        <taxon>Sporadotrichida</taxon>
        <taxon>Halteriidae</taxon>
        <taxon>Halteria</taxon>
    </lineage>
</organism>
<evidence type="ECO:0000256" key="1">
    <source>
        <dbReference type="SAM" id="SignalP"/>
    </source>
</evidence>
<evidence type="ECO:0000313" key="3">
    <source>
        <dbReference type="Proteomes" id="UP000785679"/>
    </source>
</evidence>
<dbReference type="AlphaFoldDB" id="A0A8J8NEZ8"/>
<protein>
    <submittedName>
        <fullName evidence="2">Uncharacterized protein</fullName>
    </submittedName>
</protein>
<sequence>MSPMLIVKSHLSLATAAAISLSQQNQYQSKLNKPSLLLQMQYIFNYQQLKVSQVYNSNEEVADITFSQCLSTVASRSCCCQKFRKFQQRRRRSQKEHH</sequence>
<gene>
    <name evidence="2" type="ORF">FGO68_gene13487</name>
</gene>